<dbReference type="SUPFAM" id="SSF52540">
    <property type="entry name" value="P-loop containing nucleoside triphosphate hydrolases"/>
    <property type="match status" value="1"/>
</dbReference>
<dbReference type="PANTHER" id="PTHR37816:SF2">
    <property type="entry name" value="DNA TOPOLOGY MODULATION PROTEIN FLAR-RELATED PROTEIN"/>
    <property type="match status" value="1"/>
</dbReference>
<keyword evidence="2" id="KW-1185">Reference proteome</keyword>
<gene>
    <name evidence="1" type="ORF">NUH88_19615</name>
</gene>
<reference evidence="1" key="1">
    <citation type="submission" date="2022-08" db="EMBL/GenBank/DDBJ databases">
        <title>Nisaea acidiphila sp. nov., isolated from a marine algal debris and emended description of the genus Nisaea Urios et al. 2008.</title>
        <authorList>
            <person name="Kwon K."/>
        </authorList>
    </citation>
    <scope>NUCLEOTIDE SEQUENCE</scope>
    <source>
        <strain evidence="1">MEBiC11861</strain>
    </source>
</reference>
<dbReference type="Proteomes" id="UP001060336">
    <property type="component" value="Chromosome"/>
</dbReference>
<dbReference type="InterPro" id="IPR027417">
    <property type="entry name" value="P-loop_NTPase"/>
</dbReference>
<sequence length="194" mass="22019">MSEPASLPRGIHVLGASGSGTTTFARGWADRFGYTHLDTDDFYWLPTEPKFKEKRPIPERLRLLAEAIDAAENWILSGSLVSWGEPLIERFDLVVFVYTPFDLRMERLIAREEERYGVAALEPGGAHYDAHMAFIEWAASYDSGGPEIRSRRMHEDWMKRLTCPVVRVSGSDTTADQIQQVLEFWSASVLPSLR</sequence>
<dbReference type="PANTHER" id="PTHR37816">
    <property type="entry name" value="YALI0E33011P"/>
    <property type="match status" value="1"/>
</dbReference>
<organism evidence="1 2">
    <name type="scientific">Nisaea acidiphila</name>
    <dbReference type="NCBI Taxonomy" id="1862145"/>
    <lineage>
        <taxon>Bacteria</taxon>
        <taxon>Pseudomonadati</taxon>
        <taxon>Pseudomonadota</taxon>
        <taxon>Alphaproteobacteria</taxon>
        <taxon>Rhodospirillales</taxon>
        <taxon>Thalassobaculaceae</taxon>
        <taxon>Nisaea</taxon>
    </lineage>
</organism>
<accession>A0A9J7APQ3</accession>
<dbReference type="EMBL" id="CP102480">
    <property type="protein sequence ID" value="UUX49595.1"/>
    <property type="molecule type" value="Genomic_DNA"/>
</dbReference>
<proteinExistence type="predicted"/>
<dbReference type="RefSeq" id="WP_257768351.1">
    <property type="nucleotide sequence ID" value="NZ_CP102480.1"/>
</dbReference>
<dbReference type="AlphaFoldDB" id="A0A9J7APQ3"/>
<dbReference type="Gene3D" id="3.40.50.300">
    <property type="entry name" value="P-loop containing nucleotide triphosphate hydrolases"/>
    <property type="match status" value="1"/>
</dbReference>
<name>A0A9J7APQ3_9PROT</name>
<evidence type="ECO:0000313" key="2">
    <source>
        <dbReference type="Proteomes" id="UP001060336"/>
    </source>
</evidence>
<dbReference type="NCBIfam" id="NF004861">
    <property type="entry name" value="PRK06217.1"/>
    <property type="match status" value="1"/>
</dbReference>
<dbReference type="KEGG" id="naci:NUH88_19615"/>
<evidence type="ECO:0000313" key="1">
    <source>
        <dbReference type="EMBL" id="UUX49595.1"/>
    </source>
</evidence>
<protein>
    <recommendedName>
        <fullName evidence="3">Adenylate kinase</fullName>
    </recommendedName>
</protein>
<evidence type="ECO:0008006" key="3">
    <source>
        <dbReference type="Google" id="ProtNLM"/>
    </source>
</evidence>
<dbReference type="InterPro" id="IPR052922">
    <property type="entry name" value="Cytidylate_Kinase-2"/>
</dbReference>